<organism evidence="2 3">
    <name type="scientific">Saguinus oedipus</name>
    <name type="common">Cotton-top tamarin</name>
    <name type="synonym">Oedipomidas oedipus</name>
    <dbReference type="NCBI Taxonomy" id="9490"/>
    <lineage>
        <taxon>Eukaryota</taxon>
        <taxon>Metazoa</taxon>
        <taxon>Chordata</taxon>
        <taxon>Craniata</taxon>
        <taxon>Vertebrata</taxon>
        <taxon>Euteleostomi</taxon>
        <taxon>Mammalia</taxon>
        <taxon>Eutheria</taxon>
        <taxon>Euarchontoglires</taxon>
        <taxon>Primates</taxon>
        <taxon>Haplorrhini</taxon>
        <taxon>Platyrrhini</taxon>
        <taxon>Cebidae</taxon>
        <taxon>Callitrichinae</taxon>
        <taxon>Saguinus</taxon>
    </lineage>
</organism>
<evidence type="ECO:0000313" key="2">
    <source>
        <dbReference type="EMBL" id="KAK2112286.1"/>
    </source>
</evidence>
<dbReference type="EMBL" id="JASSZA010000005">
    <property type="protein sequence ID" value="KAK2112286.1"/>
    <property type="molecule type" value="Genomic_DNA"/>
</dbReference>
<dbReference type="Proteomes" id="UP001266305">
    <property type="component" value="Unassembled WGS sequence"/>
</dbReference>
<keyword evidence="3" id="KW-1185">Reference proteome</keyword>
<feature type="region of interest" description="Disordered" evidence="1">
    <location>
        <begin position="1"/>
        <end position="59"/>
    </location>
</feature>
<evidence type="ECO:0000256" key="1">
    <source>
        <dbReference type="SAM" id="MobiDB-lite"/>
    </source>
</evidence>
<name>A0ABQ9VSC2_SAGOE</name>
<accession>A0ABQ9VSC2</accession>
<proteinExistence type="predicted"/>
<protein>
    <submittedName>
        <fullName evidence="2">Uncharacterized protein</fullName>
    </submittedName>
</protein>
<feature type="compositionally biased region" description="Polar residues" evidence="1">
    <location>
        <begin position="12"/>
        <end position="25"/>
    </location>
</feature>
<gene>
    <name evidence="2" type="ORF">P7K49_012033</name>
</gene>
<reference evidence="2 3" key="1">
    <citation type="submission" date="2023-05" db="EMBL/GenBank/DDBJ databases">
        <title>B98-5 Cell Line De Novo Hybrid Assembly: An Optical Mapping Approach.</title>
        <authorList>
            <person name="Kananen K."/>
            <person name="Auerbach J.A."/>
            <person name="Kautto E."/>
            <person name="Blachly J.S."/>
        </authorList>
    </citation>
    <scope>NUCLEOTIDE SEQUENCE [LARGE SCALE GENOMIC DNA]</scope>
    <source>
        <strain evidence="2">B95-8</strain>
        <tissue evidence="2">Cell line</tissue>
    </source>
</reference>
<comment type="caution">
    <text evidence="2">The sequence shown here is derived from an EMBL/GenBank/DDBJ whole genome shotgun (WGS) entry which is preliminary data.</text>
</comment>
<evidence type="ECO:0000313" key="3">
    <source>
        <dbReference type="Proteomes" id="UP001266305"/>
    </source>
</evidence>
<feature type="non-terminal residue" evidence="2">
    <location>
        <position position="1"/>
    </location>
</feature>
<sequence>QDQQGLFGARGNSLSEKWTRPQSPVSHRIETGLDAQKTEATPPQGTWLHLAGSIPENTA</sequence>